<dbReference type="GO" id="GO:0008270">
    <property type="term" value="F:zinc ion binding"/>
    <property type="evidence" value="ECO:0007669"/>
    <property type="project" value="UniProtKB-KW"/>
</dbReference>
<evidence type="ECO:0000313" key="4">
    <source>
        <dbReference type="EMBL" id="KAI9257139.1"/>
    </source>
</evidence>
<dbReference type="GO" id="GO:1903373">
    <property type="term" value="P:positive regulation of endoplasmic reticulum tubular network organization"/>
    <property type="evidence" value="ECO:0007669"/>
    <property type="project" value="UniProtKB-UniRule"/>
</dbReference>
<organism evidence="4 5">
    <name type="scientific">Phascolomyces articulosus</name>
    <dbReference type="NCBI Taxonomy" id="60185"/>
    <lineage>
        <taxon>Eukaryota</taxon>
        <taxon>Fungi</taxon>
        <taxon>Fungi incertae sedis</taxon>
        <taxon>Mucoromycota</taxon>
        <taxon>Mucoromycotina</taxon>
        <taxon>Mucoromycetes</taxon>
        <taxon>Mucorales</taxon>
        <taxon>Lichtheimiaceae</taxon>
        <taxon>Phascolomyces</taxon>
    </lineage>
</organism>
<keyword evidence="1" id="KW-0479">Metal-binding</keyword>
<keyword evidence="1" id="KW-0472">Membrane</keyword>
<keyword evidence="1" id="KW-0863">Zinc-finger</keyword>
<accession>A0AAD5K6E3</accession>
<dbReference type="GO" id="GO:0098826">
    <property type="term" value="C:endoplasmic reticulum tubular network membrane"/>
    <property type="evidence" value="ECO:0007669"/>
    <property type="project" value="UniProtKB-UniRule"/>
</dbReference>
<comment type="subcellular location">
    <subcellularLocation>
        <location evidence="1">Endoplasmic reticulum membrane</location>
        <topology evidence="1">Multi-pass membrane protein</topology>
    </subcellularLocation>
</comment>
<feature type="region of interest" description="Disordered" evidence="2">
    <location>
        <begin position="149"/>
        <end position="244"/>
    </location>
</feature>
<gene>
    <name evidence="4" type="ORF">BDA99DRAFT_515658</name>
</gene>
<feature type="compositionally biased region" description="Acidic residues" evidence="2">
    <location>
        <begin position="363"/>
        <end position="373"/>
    </location>
</feature>
<dbReference type="PANTHER" id="PTHR22166:SF12">
    <property type="entry name" value="ENDOPLASMIC RETICULUM JUNCTION FORMATION PROTEIN LUNAPARK"/>
    <property type="match status" value="1"/>
</dbReference>
<comment type="domain">
    <text evidence="1">The C4-type zinc finger motif is necessary both for its ER three-way tubular junction localization and formation.</text>
</comment>
<dbReference type="EMBL" id="JAIXMP010000020">
    <property type="protein sequence ID" value="KAI9257139.1"/>
    <property type="molecule type" value="Genomic_DNA"/>
</dbReference>
<evidence type="ECO:0000256" key="2">
    <source>
        <dbReference type="SAM" id="MobiDB-lite"/>
    </source>
</evidence>
<keyword evidence="1" id="KW-1133">Transmembrane helix</keyword>
<dbReference type="InterPro" id="IPR019273">
    <property type="entry name" value="Lunapark_Znf"/>
</dbReference>
<keyword evidence="1" id="KW-0812">Transmembrane</keyword>
<feature type="domain" description="Lunapark zinc ribbon" evidence="3">
    <location>
        <begin position="245"/>
        <end position="296"/>
    </location>
</feature>
<reference evidence="4" key="2">
    <citation type="submission" date="2023-02" db="EMBL/GenBank/DDBJ databases">
        <authorList>
            <consortium name="DOE Joint Genome Institute"/>
            <person name="Mondo S.J."/>
            <person name="Chang Y."/>
            <person name="Wang Y."/>
            <person name="Ahrendt S."/>
            <person name="Andreopoulos W."/>
            <person name="Barry K."/>
            <person name="Beard J."/>
            <person name="Benny G.L."/>
            <person name="Blankenship S."/>
            <person name="Bonito G."/>
            <person name="Cuomo C."/>
            <person name="Desiro A."/>
            <person name="Gervers K.A."/>
            <person name="Hundley H."/>
            <person name="Kuo A."/>
            <person name="LaButti K."/>
            <person name="Lang B.F."/>
            <person name="Lipzen A."/>
            <person name="O'Donnell K."/>
            <person name="Pangilinan J."/>
            <person name="Reynolds N."/>
            <person name="Sandor L."/>
            <person name="Smith M.W."/>
            <person name="Tsang A."/>
            <person name="Grigoriev I.V."/>
            <person name="Stajich J.E."/>
            <person name="Spatafora J.W."/>
        </authorList>
    </citation>
    <scope>NUCLEOTIDE SEQUENCE</scope>
    <source>
        <strain evidence="4">RSA 2281</strain>
    </source>
</reference>
<comment type="similarity">
    <text evidence="1">Belongs to the lunapark family.</text>
</comment>
<feature type="transmembrane region" description="Helical" evidence="1">
    <location>
        <begin position="76"/>
        <end position="93"/>
    </location>
</feature>
<feature type="region of interest" description="Disordered" evidence="2">
    <location>
        <begin position="300"/>
        <end position="390"/>
    </location>
</feature>
<comment type="function">
    <text evidence="1">Plays a role in determining ER morphology.</text>
</comment>
<keyword evidence="1" id="KW-0256">Endoplasmic reticulum</keyword>
<feature type="compositionally biased region" description="Low complexity" evidence="2">
    <location>
        <begin position="194"/>
        <end position="211"/>
    </location>
</feature>
<dbReference type="PANTHER" id="PTHR22166">
    <property type="entry name" value="ENDOPLASMIC RETICULUM JUNCTION FORMATION PROTEIN LUNAPARK"/>
    <property type="match status" value="1"/>
</dbReference>
<keyword evidence="5" id="KW-1185">Reference proteome</keyword>
<comment type="caution">
    <text evidence="4">The sequence shown here is derived from an EMBL/GenBank/DDBJ whole genome shotgun (WGS) entry which is preliminary data.</text>
</comment>
<dbReference type="Pfam" id="PF10058">
    <property type="entry name" value="Zn_ribbon_10"/>
    <property type="match status" value="1"/>
</dbReference>
<name>A0AAD5K6E3_9FUNG</name>
<feature type="compositionally biased region" description="Low complexity" evidence="2">
    <location>
        <begin position="157"/>
        <end position="183"/>
    </location>
</feature>
<reference evidence="4" key="1">
    <citation type="journal article" date="2022" name="IScience">
        <title>Evolution of zygomycete secretomes and the origins of terrestrial fungal ecologies.</title>
        <authorList>
            <person name="Chang Y."/>
            <person name="Wang Y."/>
            <person name="Mondo S."/>
            <person name="Ahrendt S."/>
            <person name="Andreopoulos W."/>
            <person name="Barry K."/>
            <person name="Beard J."/>
            <person name="Benny G.L."/>
            <person name="Blankenship S."/>
            <person name="Bonito G."/>
            <person name="Cuomo C."/>
            <person name="Desiro A."/>
            <person name="Gervers K.A."/>
            <person name="Hundley H."/>
            <person name="Kuo A."/>
            <person name="LaButti K."/>
            <person name="Lang B.F."/>
            <person name="Lipzen A."/>
            <person name="O'Donnell K."/>
            <person name="Pangilinan J."/>
            <person name="Reynolds N."/>
            <person name="Sandor L."/>
            <person name="Smith M.E."/>
            <person name="Tsang A."/>
            <person name="Grigoriev I.V."/>
            <person name="Stajich J.E."/>
            <person name="Spatafora J.W."/>
        </authorList>
    </citation>
    <scope>NUCLEOTIDE SEQUENCE</scope>
    <source>
        <strain evidence="4">RSA 2281</strain>
    </source>
</reference>
<feature type="compositionally biased region" description="Low complexity" evidence="2">
    <location>
        <begin position="314"/>
        <end position="324"/>
    </location>
</feature>
<dbReference type="Proteomes" id="UP001209540">
    <property type="component" value="Unassembled WGS sequence"/>
</dbReference>
<evidence type="ECO:0000313" key="5">
    <source>
        <dbReference type="Proteomes" id="UP001209540"/>
    </source>
</evidence>
<feature type="compositionally biased region" description="Low complexity" evidence="2">
    <location>
        <begin position="228"/>
        <end position="239"/>
    </location>
</feature>
<evidence type="ECO:0000259" key="3">
    <source>
        <dbReference type="Pfam" id="PF10058"/>
    </source>
</evidence>
<feature type="transmembrane region" description="Helical" evidence="1">
    <location>
        <begin position="44"/>
        <end position="64"/>
    </location>
</feature>
<dbReference type="InterPro" id="IPR040115">
    <property type="entry name" value="Lnp"/>
</dbReference>
<dbReference type="GO" id="GO:0071788">
    <property type="term" value="P:endoplasmic reticulum tubular network maintenance"/>
    <property type="evidence" value="ECO:0007669"/>
    <property type="project" value="UniProtKB-UniRule"/>
</dbReference>
<keyword evidence="1" id="KW-0862">Zinc</keyword>
<proteinExistence type="inferred from homology"/>
<protein>
    <recommendedName>
        <fullName evidence="1">Endoplasmic reticulum junction formation protein lunapark</fullName>
    </recommendedName>
</protein>
<dbReference type="AlphaFoldDB" id="A0AAD5K6E3"/>
<sequence length="390" mass="44167">MGALLSKQKSDPNDYEQILSELDEKIQKAEVRLSEIKIRERRTGVLWIIYGTIAWAAFLLYSFISLHDSESVDWNFIMTLLPVLVIPLGIYYTRRLLKWFYTRKQTNEEANLAALRAQQKLKVEELKKKTSYYTTKSLLERYDLAAAQKKKQEQEQAQRNGQATARATARQQPGQPGQLRQRNGGPGPGPLPPQQKGQGMMHPQQQQQQRQNGLAPNHGAVAGGGVGVPRQPMQQQQQQPRERQWYDKLVDALVGEEGPETKYALICRHCFTHNGLVLPQEIDYIQYTCPNCKQFNPARKMAVAPPSPTPPSSTPSQQPQQQQQLPSDENKTENGTEPISPEMRQVNGKTHHEQEVSPVPEAEPYEVPDEDNEKNDVSNNIANTEEIKAS</sequence>
<evidence type="ECO:0000256" key="1">
    <source>
        <dbReference type="RuleBase" id="RU367073"/>
    </source>
</evidence>